<reference evidence="3" key="1">
    <citation type="submission" date="2016-10" db="EMBL/GenBank/DDBJ databases">
        <authorList>
            <person name="Varghese N."/>
            <person name="Submissions S."/>
        </authorList>
    </citation>
    <scope>NUCLEOTIDE SEQUENCE [LARGE SCALE GENOMIC DNA]</scope>
    <source>
        <strain evidence="3">NRRL B-51270</strain>
    </source>
</reference>
<protein>
    <recommendedName>
        <fullName evidence="4">Divergent polysaccharide deacetylase</fullName>
    </recommendedName>
</protein>
<evidence type="ECO:0000313" key="3">
    <source>
        <dbReference type="Proteomes" id="UP000243207"/>
    </source>
</evidence>
<dbReference type="InterPro" id="IPR011330">
    <property type="entry name" value="Glyco_hydro/deAcase_b/a-brl"/>
</dbReference>
<keyword evidence="3" id="KW-1185">Reference proteome</keyword>
<accession>A0A1H1YLG8</accession>
<dbReference type="STRING" id="487184.SAMN05216421_3195"/>
<dbReference type="AlphaFoldDB" id="A0A1H1YLG8"/>
<dbReference type="SUPFAM" id="SSF88713">
    <property type="entry name" value="Glycoside hydrolase/deacetylase"/>
    <property type="match status" value="1"/>
</dbReference>
<organism evidence="2 3">
    <name type="scientific">Halopseudomonas xinjiangensis</name>
    <dbReference type="NCBI Taxonomy" id="487184"/>
    <lineage>
        <taxon>Bacteria</taxon>
        <taxon>Pseudomonadati</taxon>
        <taxon>Pseudomonadota</taxon>
        <taxon>Gammaproteobacteria</taxon>
        <taxon>Pseudomonadales</taxon>
        <taxon>Pseudomonadaceae</taxon>
        <taxon>Halopseudomonas</taxon>
    </lineage>
</organism>
<evidence type="ECO:0000313" key="2">
    <source>
        <dbReference type="EMBL" id="SDT22224.1"/>
    </source>
</evidence>
<dbReference type="InterPro" id="IPR006837">
    <property type="entry name" value="Divergent_DAC"/>
</dbReference>
<sequence>MRPARILLLASLLAGCDTPEPSLQRDEAGAGNAPAPRLAATPERDRQRVEWIRLEHAGWRQVEAPAPVISDTPAIADISATPSEPIPAAPALAIIIDDVGHGYAAGRHLIDLPFPVALAILPYTPAGPRLAAEAASAGKTVMLHLPMENLAGSSPGPGGLYAHMDEQEFMRTLEETLDSLPSVQGVNNHMGSRLTALRPQMDWVMAELAERGLFFIDSRTQAATQAAFAAQAQGVPSLSRDVFLDNTRNAQAMEAALQVALGRARRQGFAVLIGHPYPETLAFLASRVAQVPERDGVQLVSLESLFTRQSPLVQPVLPQAGLQR</sequence>
<dbReference type="Gene3D" id="3.20.20.370">
    <property type="entry name" value="Glycoside hydrolase/deacetylase"/>
    <property type="match status" value="1"/>
</dbReference>
<gene>
    <name evidence="2" type="ORF">SAMN05216421_3195</name>
</gene>
<evidence type="ECO:0008006" key="4">
    <source>
        <dbReference type="Google" id="ProtNLM"/>
    </source>
</evidence>
<proteinExistence type="predicted"/>
<dbReference type="PROSITE" id="PS51257">
    <property type="entry name" value="PROKAR_LIPOPROTEIN"/>
    <property type="match status" value="1"/>
</dbReference>
<dbReference type="PANTHER" id="PTHR30105:SF2">
    <property type="entry name" value="DIVERGENT POLYSACCHARIDE DEACETYLASE SUPERFAMILY"/>
    <property type="match status" value="1"/>
</dbReference>
<feature type="region of interest" description="Disordered" evidence="1">
    <location>
        <begin position="20"/>
        <end position="44"/>
    </location>
</feature>
<dbReference type="Pfam" id="PF04748">
    <property type="entry name" value="Polysacc_deac_2"/>
    <property type="match status" value="1"/>
</dbReference>
<evidence type="ECO:0000256" key="1">
    <source>
        <dbReference type="SAM" id="MobiDB-lite"/>
    </source>
</evidence>
<name>A0A1H1YLG8_9GAMM</name>
<dbReference type="EMBL" id="LT629736">
    <property type="protein sequence ID" value="SDT22224.1"/>
    <property type="molecule type" value="Genomic_DNA"/>
</dbReference>
<dbReference type="PANTHER" id="PTHR30105">
    <property type="entry name" value="UNCHARACTERIZED YIBQ-RELATED"/>
    <property type="match status" value="1"/>
</dbReference>
<dbReference type="CDD" id="cd10936">
    <property type="entry name" value="CE4_DAC2"/>
    <property type="match status" value="1"/>
</dbReference>
<dbReference type="Proteomes" id="UP000243207">
    <property type="component" value="Chromosome I"/>
</dbReference>
<dbReference type="GO" id="GO:0005975">
    <property type="term" value="P:carbohydrate metabolic process"/>
    <property type="evidence" value="ECO:0007669"/>
    <property type="project" value="InterPro"/>
</dbReference>